<organism evidence="18 19">
    <name type="scientific">Theileria equi strain WA</name>
    <dbReference type="NCBI Taxonomy" id="1537102"/>
    <lineage>
        <taxon>Eukaryota</taxon>
        <taxon>Sar</taxon>
        <taxon>Alveolata</taxon>
        <taxon>Apicomplexa</taxon>
        <taxon>Aconoidasida</taxon>
        <taxon>Piroplasmida</taxon>
        <taxon>Theileriidae</taxon>
        <taxon>Theileria</taxon>
    </lineage>
</organism>
<dbReference type="GeneID" id="15807891"/>
<dbReference type="STRING" id="1537102.L1LDF8"/>
<keyword evidence="18" id="KW-0378">Hydrolase</keyword>
<comment type="cofactor">
    <cofactor evidence="2">
        <name>chloride</name>
        <dbReference type="ChEBI" id="CHEBI:17996"/>
    </cofactor>
</comment>
<evidence type="ECO:0000256" key="5">
    <source>
        <dbReference type="ARBA" id="ARBA00012059"/>
    </source>
</evidence>
<comment type="catalytic activity">
    <reaction evidence="1">
        <text>Release of an N-terminal dipeptide, Xaa-Yaa-|-Zaa-, except when Xaa is Arg or Lys, or Yaa or Zaa is Pro.</text>
        <dbReference type="EC" id="3.4.14.1"/>
    </reaction>
</comment>
<dbReference type="SUPFAM" id="SSF75001">
    <property type="entry name" value="Dipeptidyl peptidase I (cathepsin C), exclusion domain"/>
    <property type="match status" value="1"/>
</dbReference>
<feature type="region of interest" description="Disordered" evidence="16">
    <location>
        <begin position="345"/>
        <end position="390"/>
    </location>
</feature>
<dbReference type="SUPFAM" id="SSF54001">
    <property type="entry name" value="Cysteine proteinases"/>
    <property type="match status" value="1"/>
</dbReference>
<dbReference type="Gene3D" id="3.90.70.10">
    <property type="entry name" value="Cysteine proteinases"/>
    <property type="match status" value="1"/>
</dbReference>
<comment type="subunit">
    <text evidence="4">Tetramer of heterotrimers consisting of exclusion domain, heavy- and light chains.</text>
</comment>
<proteinExistence type="inferred from homology"/>
<dbReference type="InterPro" id="IPR000169">
    <property type="entry name" value="Pept_cys_AS"/>
</dbReference>
<evidence type="ECO:0000259" key="17">
    <source>
        <dbReference type="SMART" id="SM00645"/>
    </source>
</evidence>
<keyword evidence="9" id="KW-0325">Glycoprotein</keyword>
<dbReference type="InterPro" id="IPR014882">
    <property type="entry name" value="CathepsinC_exc"/>
</dbReference>
<dbReference type="eggNOG" id="KOG1543">
    <property type="taxonomic scope" value="Eukaryota"/>
</dbReference>
<keyword evidence="7" id="KW-0865">Zymogen</keyword>
<feature type="domain" description="Peptidase C1A papain C-terminal" evidence="17">
    <location>
        <begin position="657"/>
        <end position="922"/>
    </location>
</feature>
<dbReference type="InterPro" id="IPR025660">
    <property type="entry name" value="Pept_his_AS"/>
</dbReference>
<evidence type="ECO:0000256" key="14">
    <source>
        <dbReference type="ARBA" id="ARBA00032961"/>
    </source>
</evidence>
<dbReference type="PROSITE" id="PS00640">
    <property type="entry name" value="THIOL_PROTEASE_ASN"/>
    <property type="match status" value="1"/>
</dbReference>
<evidence type="ECO:0000256" key="8">
    <source>
        <dbReference type="ARBA" id="ARBA00023157"/>
    </source>
</evidence>
<dbReference type="EMBL" id="ACOU01000002">
    <property type="protein sequence ID" value="EKX73487.1"/>
    <property type="molecule type" value="Genomic_DNA"/>
</dbReference>
<evidence type="ECO:0000256" key="13">
    <source>
        <dbReference type="ARBA" id="ARBA00030778"/>
    </source>
</evidence>
<dbReference type="InterPro" id="IPR000668">
    <property type="entry name" value="Peptidase_C1A_C"/>
</dbReference>
<dbReference type="PRINTS" id="PR00705">
    <property type="entry name" value="PAPAIN"/>
</dbReference>
<dbReference type="Proteomes" id="UP000031512">
    <property type="component" value="Unassembled WGS sequence"/>
</dbReference>
<evidence type="ECO:0000256" key="9">
    <source>
        <dbReference type="ARBA" id="ARBA00023180"/>
    </source>
</evidence>
<evidence type="ECO:0000256" key="1">
    <source>
        <dbReference type="ARBA" id="ARBA00000738"/>
    </source>
</evidence>
<dbReference type="EC" id="3.4.14.1" evidence="5"/>
<dbReference type="GO" id="GO:0008234">
    <property type="term" value="F:cysteine-type peptidase activity"/>
    <property type="evidence" value="ECO:0007669"/>
    <property type="project" value="InterPro"/>
</dbReference>
<dbReference type="SMART" id="SM00645">
    <property type="entry name" value="Pept_C1"/>
    <property type="match status" value="1"/>
</dbReference>
<keyword evidence="8" id="KW-1015">Disulfide bond</keyword>
<comment type="function">
    <text evidence="15">Thiol protease. Has dipeptidylpeptidase activity. Active against a broad range of dipeptide substrates composed of both polar and hydrophobic amino acids. Proline cannot occupy the P1 position and arginine cannot occupy the P2 position of the substrate. Can act as both an exopeptidase and endopeptidase. Activates serine proteases such as elastase, cathepsin G and granzymes A and B.</text>
</comment>
<evidence type="ECO:0000313" key="19">
    <source>
        <dbReference type="Proteomes" id="UP000031512"/>
    </source>
</evidence>
<dbReference type="PROSITE" id="PS00639">
    <property type="entry name" value="THIOL_PROTEASE_HIS"/>
    <property type="match status" value="1"/>
</dbReference>
<evidence type="ECO:0000256" key="4">
    <source>
        <dbReference type="ARBA" id="ARBA00011610"/>
    </source>
</evidence>
<evidence type="ECO:0000256" key="7">
    <source>
        <dbReference type="ARBA" id="ARBA00023145"/>
    </source>
</evidence>
<dbReference type="InterPro" id="IPR013128">
    <property type="entry name" value="Peptidase_C1A"/>
</dbReference>
<dbReference type="Pfam" id="PF00112">
    <property type="entry name" value="Peptidase_C1"/>
    <property type="match status" value="1"/>
</dbReference>
<accession>L1LDF8</accession>
<evidence type="ECO:0000256" key="3">
    <source>
        <dbReference type="ARBA" id="ARBA00008455"/>
    </source>
</evidence>
<dbReference type="OrthoDB" id="640249at2759"/>
<dbReference type="Gene3D" id="2.40.128.80">
    <property type="entry name" value="Cathepsin C, exclusion domain"/>
    <property type="match status" value="1"/>
</dbReference>
<dbReference type="AlphaFoldDB" id="L1LDF8"/>
<keyword evidence="19" id="KW-1185">Reference proteome</keyword>
<evidence type="ECO:0000256" key="16">
    <source>
        <dbReference type="SAM" id="MobiDB-lite"/>
    </source>
</evidence>
<evidence type="ECO:0000256" key="12">
    <source>
        <dbReference type="ARBA" id="ARBA00029779"/>
    </source>
</evidence>
<dbReference type="KEGG" id="beq:BEWA_035230"/>
<evidence type="ECO:0000256" key="15">
    <source>
        <dbReference type="ARBA" id="ARBA00045556"/>
    </source>
</evidence>
<keyword evidence="18" id="KW-0645">Protease</keyword>
<dbReference type="InterPro" id="IPR025661">
    <property type="entry name" value="Pept_asp_AS"/>
</dbReference>
<evidence type="ECO:0000256" key="11">
    <source>
        <dbReference type="ARBA" id="ARBA00029762"/>
    </source>
</evidence>
<dbReference type="VEuPathDB" id="PiroplasmaDB:BEWA_035230"/>
<sequence>MGRVTIELKNKPPNGDTNPITYQASTTTGTGKQIQVKQTTEPQGSDFLKYEHTLYPSGGNFTLKEVKGDDENREISGILPTPNVSSVSAYYWKYGLDKALIIGITKGTIKTTYYGNIKNNTGSNKWIVLTGSSQPPLITGDIERTLDDIVCYNNNAVTLDLSKGTSFSRAGKEPYCCRCEHHSNGDYQRKISVTKNSVPVPVFPKIEYFKHSISGNHKLARIRYYIDGEDLQKTNDPKKRKRINYSGLTLPSSNVQAVYAFYCGGNLVLIYIDGRGTAIGWYQKKSLSGSNGNEEWTEVNLQDITPEQLNSSTDHGKYNNLVRALNKVDCSNYQQCNAASALNQTGVPGTLGQPSTETLPATTKTSEAQPCSADTAKSTQSRVNNSGSGGSDVVGQWVIYETGFSKSPQTCGGTSPNSNSENLKLADYKSYLLENFGELHETRIELSDERNFMRDLVVPRNEWLFFTVKEADTGKPLGRWTMVYDEGIDISIGDKRYFGYLGYKKGTSEECRKVIEGSYEDPSGQILCYKTNPSEIKIGWVSKKSKKSHVWGCFYAEKVHKSMNESLVLDATHNQKVKQTKPENSGISSWKSKIYPQFEDLTPFRFIQLRKGVDFRHFHHSLREKPKGQKGRFLQKEGRQSKYACVKKIPEHVDESLPKHWSWGDSFNGALNDIQQYSQGNCGSCYAMSAMYIFGRRFEILLKKLYPGKKWNPADFSFSVQDIVSCSPFVQGCYGGFPYLVGRHLKEFGAVHESQFPYEMEGKDTLPQCKPELSIGYSMQNVDPNTESDMEKRWFASDYGYIGGCYECTTEAEMMKEIYHHGPVCVAIDAPNSLFSYSDGIYDDSSKHGYVCDLPNRNLNGWEYTNHAVAIVGWGEDITNHGIQKYWIVRNTWGKNWGFEGFIKIKRGVNLNGIESQAVYIDPDIHRGMGLKFANQTISREL</sequence>
<evidence type="ECO:0000256" key="10">
    <source>
        <dbReference type="ARBA" id="ARBA00023214"/>
    </source>
</evidence>
<evidence type="ECO:0000256" key="2">
    <source>
        <dbReference type="ARBA" id="ARBA00001923"/>
    </source>
</evidence>
<reference evidence="18 19" key="1">
    <citation type="journal article" date="2012" name="BMC Genomics">
        <title>Comparative genomic analysis and phylogenetic position of Theileria equi.</title>
        <authorList>
            <person name="Kappmeyer L.S."/>
            <person name="Thiagarajan M."/>
            <person name="Herndon D.R."/>
            <person name="Ramsay J.D."/>
            <person name="Caler E."/>
            <person name="Djikeng A."/>
            <person name="Gillespie J.J."/>
            <person name="Lau A.O."/>
            <person name="Roalson E.H."/>
            <person name="Silva J.C."/>
            <person name="Silva M.G."/>
            <person name="Suarez C.E."/>
            <person name="Ueti M.W."/>
            <person name="Nene V.M."/>
            <person name="Mealey R.H."/>
            <person name="Knowles D.P."/>
            <person name="Brayton K.A."/>
        </authorList>
    </citation>
    <scope>NUCLEOTIDE SEQUENCE [LARGE SCALE GENOMIC DNA]</scope>
    <source>
        <strain evidence="18 19">WA</strain>
    </source>
</reference>
<protein>
    <recommendedName>
        <fullName evidence="6">Dipeptidyl peptidase 1</fullName>
        <ecNumber evidence="5">3.4.14.1</ecNumber>
    </recommendedName>
    <alternativeName>
        <fullName evidence="12">Cathepsin C</fullName>
    </alternativeName>
    <alternativeName>
        <fullName evidence="11">Cathepsin J</fullName>
    </alternativeName>
    <alternativeName>
        <fullName evidence="14">Dipeptidyl peptidase I</fullName>
    </alternativeName>
    <alternativeName>
        <fullName evidence="13">Dipeptidyl transferase</fullName>
    </alternativeName>
</protein>
<dbReference type="InterPro" id="IPR038765">
    <property type="entry name" value="Papain-like_cys_pep_sf"/>
</dbReference>
<dbReference type="GO" id="GO:0008239">
    <property type="term" value="F:dipeptidyl-peptidase activity"/>
    <property type="evidence" value="ECO:0007669"/>
    <property type="project" value="UniProtKB-EC"/>
</dbReference>
<evidence type="ECO:0000313" key="18">
    <source>
        <dbReference type="EMBL" id="EKX73487.1"/>
    </source>
</evidence>
<keyword evidence="10" id="KW-0868">Chloride</keyword>
<name>L1LDF8_THEEQ</name>
<comment type="caution">
    <text evidence="18">The sequence shown here is derived from an EMBL/GenBank/DDBJ whole genome shotgun (WGS) entry which is preliminary data.</text>
</comment>
<evidence type="ECO:0000256" key="6">
    <source>
        <dbReference type="ARBA" id="ARBA00014709"/>
    </source>
</evidence>
<dbReference type="InterPro" id="IPR036496">
    <property type="entry name" value="CathepsinC_exc_dom_sf"/>
</dbReference>
<dbReference type="RefSeq" id="XP_004832939.1">
    <property type="nucleotide sequence ID" value="XM_004832882.1"/>
</dbReference>
<comment type="similarity">
    <text evidence="3">Belongs to the peptidase C1 family.</text>
</comment>
<gene>
    <name evidence="18" type="ORF">BEWA_035230</name>
</gene>
<dbReference type="GO" id="GO:0006508">
    <property type="term" value="P:proteolysis"/>
    <property type="evidence" value="ECO:0007669"/>
    <property type="project" value="UniProtKB-KW"/>
</dbReference>
<dbReference type="PROSITE" id="PS00139">
    <property type="entry name" value="THIOL_PROTEASE_CYS"/>
    <property type="match status" value="1"/>
</dbReference>
<dbReference type="Pfam" id="PF08773">
    <property type="entry name" value="CathepsinC_exc"/>
    <property type="match status" value="1"/>
</dbReference>
<feature type="compositionally biased region" description="Polar residues" evidence="16">
    <location>
        <begin position="345"/>
        <end position="369"/>
    </location>
</feature>
<dbReference type="PANTHER" id="PTHR12411">
    <property type="entry name" value="CYSTEINE PROTEASE FAMILY C1-RELATED"/>
    <property type="match status" value="1"/>
</dbReference>